<accession>A0A975G6N7</accession>
<dbReference type="RefSeq" id="WP_211629840.1">
    <property type="nucleotide sequence ID" value="NZ_CP073100.1"/>
</dbReference>
<evidence type="ECO:0000313" key="4">
    <source>
        <dbReference type="Proteomes" id="UP000676169"/>
    </source>
</evidence>
<feature type="chain" id="PRO_5036938957" description="HEAT repeat domain-containing protein" evidence="2">
    <location>
        <begin position="21"/>
        <end position="1058"/>
    </location>
</feature>
<evidence type="ECO:0008006" key="5">
    <source>
        <dbReference type="Google" id="ProtNLM"/>
    </source>
</evidence>
<evidence type="ECO:0000313" key="3">
    <source>
        <dbReference type="EMBL" id="QUE49751.1"/>
    </source>
</evidence>
<reference evidence="3" key="1">
    <citation type="submission" date="2021-04" db="EMBL/GenBank/DDBJ databases">
        <title>Luteolibacter sp. 32A isolated from the skin of an Anderson's salamander (Ambystoma andersonii).</title>
        <authorList>
            <person name="Spergser J."/>
            <person name="Busse H.-J."/>
        </authorList>
    </citation>
    <scope>NUCLEOTIDE SEQUENCE</scope>
    <source>
        <strain evidence="3">32A</strain>
    </source>
</reference>
<name>A0A975G6N7_9BACT</name>
<evidence type="ECO:0000256" key="2">
    <source>
        <dbReference type="SAM" id="SignalP"/>
    </source>
</evidence>
<keyword evidence="2" id="KW-0732">Signal</keyword>
<feature type="signal peptide" evidence="2">
    <location>
        <begin position="1"/>
        <end position="20"/>
    </location>
</feature>
<dbReference type="KEGG" id="lamb:KBB96_12810"/>
<dbReference type="EMBL" id="CP073100">
    <property type="protein sequence ID" value="QUE49751.1"/>
    <property type="molecule type" value="Genomic_DNA"/>
</dbReference>
<keyword evidence="4" id="KW-1185">Reference proteome</keyword>
<sequence>MARRFLQLLPCLLLSSIGIAKPLKPDVDKLIDPDTQEAEIRRVLDASKSDALTSYRLHWSPQFHEAPPLIVLAADNGWSRISSSFEDYPPVENPAELFGEDRVAGRIPGLSRPSLAPLNDVRVHVFDRQGNTPAAWKDRGFGVSGYLCDFNNDDTLDLAEVENHDLFVNNRQHEISVVTITTIEANPRMLGQIVFNCRPSDAEGEDDWTVSCEHLDQEGSPVLSFGPSGGRNEREHHQFLIHWDSQKKEFAILQAPEDEPSHRHLRLLGSKEALDSFAKGNGLGYPVRPSSEQREKLPTPQKPYEFRSLKDSPDQDLLSFFKGKPRNNDRFERGSPLSLPENFWHLDPKEAALALVKANSDSTQRFRWQLAVDARPPAAPPTSGWLVFDGSSAPCYSFSTAGIALRFGVSDSWLLVKESNHQGGVGADAFVDSPAYRVQIIPLSLAEGRFLADTIYWMNRIRSVDTLLPAERNQPGRFQSSADGFGTLSLFPDGMPAEKVATGTVTLFQSTATVGTGYDRQSFLNLTSWLLKRALPGHLKDRWQQTDPIEPRSLMTPLKERLAERQSAESRKQLESTILTILRRHASDSIPASVLAELVGYAGEERLVGLVEELKTLQATLKPETAEERELAELDRKFAPNGLDLPFDGEEKPADAKLRQRRETLQSKYEFHPSHTLRKPVGSALRQLRMARDPGLLMKEGAKQEALSYWALKVLQFDYPEIHAEILIERFHKEELADRRSIFRVLASSKPAKAAELVTFMTPAQQRDLAPELTDFELENTPEAALKRVPDLLKILADRNREILTRQKAMASLAKLTLSSGDEAECERLLLRELDDPQKAQFGSTTLPDAVEALSHLPNASKHLKRIEGLPTKEFRMADIVMDAVSRASMGRQDRQDHLLRLIGPRFEKNENLNNDLFWTVLAFDLRSLAPKLVDLATENSSIEDGYGANIFSGGTPINAAGHHFHAARIITALWKETDPETLARMWTALALAERLSGDDRDVASVSGSLESRTKQALLRIPPEKRQLLVEGLITAAGMDDYNAATIVWLGKLAKEGS</sequence>
<protein>
    <recommendedName>
        <fullName evidence="5">HEAT repeat domain-containing protein</fullName>
    </recommendedName>
</protein>
<dbReference type="Proteomes" id="UP000676169">
    <property type="component" value="Chromosome"/>
</dbReference>
<feature type="region of interest" description="Disordered" evidence="1">
    <location>
        <begin position="284"/>
        <end position="308"/>
    </location>
</feature>
<proteinExistence type="predicted"/>
<evidence type="ECO:0000256" key="1">
    <source>
        <dbReference type="SAM" id="MobiDB-lite"/>
    </source>
</evidence>
<gene>
    <name evidence="3" type="ORF">KBB96_12810</name>
</gene>
<organism evidence="3 4">
    <name type="scientific">Luteolibacter ambystomatis</name>
    <dbReference type="NCBI Taxonomy" id="2824561"/>
    <lineage>
        <taxon>Bacteria</taxon>
        <taxon>Pseudomonadati</taxon>
        <taxon>Verrucomicrobiota</taxon>
        <taxon>Verrucomicrobiia</taxon>
        <taxon>Verrucomicrobiales</taxon>
        <taxon>Verrucomicrobiaceae</taxon>
        <taxon>Luteolibacter</taxon>
    </lineage>
</organism>
<dbReference type="AlphaFoldDB" id="A0A975G6N7"/>